<dbReference type="CDD" id="cd00038">
    <property type="entry name" value="CAP_ED"/>
    <property type="match status" value="1"/>
</dbReference>
<evidence type="ECO:0000313" key="3">
    <source>
        <dbReference type="Proteomes" id="UP001202180"/>
    </source>
</evidence>
<dbReference type="PANTHER" id="PTHR24567:SF76">
    <property type="entry name" value="CYCLIC NUCLEOTIDE-BINDING DOMAIN PROTEIN"/>
    <property type="match status" value="1"/>
</dbReference>
<dbReference type="InterPro" id="IPR018490">
    <property type="entry name" value="cNMP-bd_dom_sf"/>
</dbReference>
<sequence>MENPTPPLAFDPHSERILFYLQRFKNLTYEELATLLQLAKPRHLAASEVYMQQNSTHRKIALILKGLIRVYTVKQNGDEITTELNWEDQLVASQDAIFLDKPSRFTYQAMEDTDLLEIEYDALQALLESTPKLESTRKYFLMTMLAQSMDRIESFVLLSPEERYRQLVEQKPNIINRVPNKYIATFLGITPVSLSRLRRRMASRHER</sequence>
<keyword evidence="3" id="KW-1185">Reference proteome</keyword>
<evidence type="ECO:0000259" key="1">
    <source>
        <dbReference type="PROSITE" id="PS50042"/>
    </source>
</evidence>
<feature type="domain" description="Cyclic nucleotide-binding" evidence="1">
    <location>
        <begin position="23"/>
        <end position="127"/>
    </location>
</feature>
<dbReference type="PROSITE" id="PS50042">
    <property type="entry name" value="CNMP_BINDING_3"/>
    <property type="match status" value="1"/>
</dbReference>
<organism evidence="2 3">
    <name type="scientific">Spirosoma liriopis</name>
    <dbReference type="NCBI Taxonomy" id="2937440"/>
    <lineage>
        <taxon>Bacteria</taxon>
        <taxon>Pseudomonadati</taxon>
        <taxon>Bacteroidota</taxon>
        <taxon>Cytophagia</taxon>
        <taxon>Cytophagales</taxon>
        <taxon>Cytophagaceae</taxon>
        <taxon>Spirosoma</taxon>
    </lineage>
</organism>
<dbReference type="PANTHER" id="PTHR24567">
    <property type="entry name" value="CRP FAMILY TRANSCRIPTIONAL REGULATORY PROTEIN"/>
    <property type="match status" value="1"/>
</dbReference>
<dbReference type="Proteomes" id="UP001202180">
    <property type="component" value="Unassembled WGS sequence"/>
</dbReference>
<evidence type="ECO:0000313" key="2">
    <source>
        <dbReference type="EMBL" id="MCK8495522.1"/>
    </source>
</evidence>
<dbReference type="EMBL" id="JALPRF010000009">
    <property type="protein sequence ID" value="MCK8495522.1"/>
    <property type="molecule type" value="Genomic_DNA"/>
</dbReference>
<dbReference type="Gene3D" id="2.60.120.10">
    <property type="entry name" value="Jelly Rolls"/>
    <property type="match status" value="1"/>
</dbReference>
<comment type="caution">
    <text evidence="2">The sequence shown here is derived from an EMBL/GenBank/DDBJ whole genome shotgun (WGS) entry which is preliminary data.</text>
</comment>
<dbReference type="Pfam" id="PF00027">
    <property type="entry name" value="cNMP_binding"/>
    <property type="match status" value="1"/>
</dbReference>
<dbReference type="InterPro" id="IPR050397">
    <property type="entry name" value="Env_Response_Regulators"/>
</dbReference>
<dbReference type="SUPFAM" id="SSF51206">
    <property type="entry name" value="cAMP-binding domain-like"/>
    <property type="match status" value="1"/>
</dbReference>
<accession>A0ABT0HTQ9</accession>
<reference evidence="2 3" key="1">
    <citation type="submission" date="2022-04" db="EMBL/GenBank/DDBJ databases">
        <title>Spirosoma sp. strain RP8 genome sequencing and assembly.</title>
        <authorList>
            <person name="Jung Y."/>
        </authorList>
    </citation>
    <scope>NUCLEOTIDE SEQUENCE [LARGE SCALE GENOMIC DNA]</scope>
    <source>
        <strain evidence="2 3">RP8</strain>
    </source>
</reference>
<gene>
    <name evidence="2" type="ORF">M0L20_26895</name>
</gene>
<dbReference type="InterPro" id="IPR014710">
    <property type="entry name" value="RmlC-like_jellyroll"/>
</dbReference>
<proteinExistence type="predicted"/>
<name>A0ABT0HTQ9_9BACT</name>
<dbReference type="RefSeq" id="WP_232563708.1">
    <property type="nucleotide sequence ID" value="NZ_JALPRF010000009.1"/>
</dbReference>
<dbReference type="InterPro" id="IPR000595">
    <property type="entry name" value="cNMP-bd_dom"/>
</dbReference>
<protein>
    <submittedName>
        <fullName evidence="2">Crp/Fnr family transcriptional regulator</fullName>
    </submittedName>
</protein>